<dbReference type="InterPro" id="IPR037455">
    <property type="entry name" value="LucA/IucC-like"/>
</dbReference>
<dbReference type="Proteomes" id="UP000309186">
    <property type="component" value="Unassembled WGS sequence"/>
</dbReference>
<evidence type="ECO:0000313" key="5">
    <source>
        <dbReference type="Proteomes" id="UP000309186"/>
    </source>
</evidence>
<comment type="similarity">
    <text evidence="1">Belongs to the IucA/IucC family.</text>
</comment>
<dbReference type="GO" id="GO:0019290">
    <property type="term" value="P:siderophore biosynthetic process"/>
    <property type="evidence" value="ECO:0007669"/>
    <property type="project" value="InterPro"/>
</dbReference>
<organism evidence="4 5">
    <name type="scientific">Pseudoalteromonas phenolica</name>
    <dbReference type="NCBI Taxonomy" id="161398"/>
    <lineage>
        <taxon>Bacteria</taxon>
        <taxon>Pseudomonadati</taxon>
        <taxon>Pseudomonadota</taxon>
        <taxon>Gammaproteobacteria</taxon>
        <taxon>Alteromonadales</taxon>
        <taxon>Pseudoalteromonadaceae</taxon>
        <taxon>Pseudoalteromonas</taxon>
    </lineage>
</organism>
<reference evidence="4 5" key="1">
    <citation type="submission" date="2018-01" db="EMBL/GenBank/DDBJ databases">
        <title>Co-occurrence of chitin degradation, pigmentation and bioactivity in marine Pseudoalteromonas.</title>
        <authorList>
            <person name="Paulsen S."/>
            <person name="Gram L."/>
            <person name="Machado H."/>
        </authorList>
    </citation>
    <scope>NUCLEOTIDE SEQUENCE [LARGE SCALE GENOMIC DNA]</scope>
    <source>
        <strain evidence="4 5">S3663</strain>
    </source>
</reference>
<gene>
    <name evidence="4" type="ORF">C1E24_01425</name>
</gene>
<evidence type="ECO:0000256" key="1">
    <source>
        <dbReference type="ARBA" id="ARBA00007832"/>
    </source>
</evidence>
<dbReference type="PANTHER" id="PTHR34384:SF5">
    <property type="entry name" value="L-2,3-DIAMINOPROPANOATE--CITRATE LIGASE"/>
    <property type="match status" value="1"/>
</dbReference>
<dbReference type="InterPro" id="IPR007310">
    <property type="entry name" value="Aerobactin_biosyn_IucA/IucC_N"/>
</dbReference>
<evidence type="ECO:0000259" key="2">
    <source>
        <dbReference type="Pfam" id="PF04183"/>
    </source>
</evidence>
<evidence type="ECO:0008006" key="6">
    <source>
        <dbReference type="Google" id="ProtNLM"/>
    </source>
</evidence>
<feature type="domain" description="Aerobactin siderophore biosynthesis IucA/IucC N-terminal" evidence="2">
    <location>
        <begin position="150"/>
        <end position="377"/>
    </location>
</feature>
<feature type="domain" description="Aerobactin siderophore biosynthesis IucA/IucC-like C-terminal" evidence="3">
    <location>
        <begin position="409"/>
        <end position="569"/>
    </location>
</feature>
<dbReference type="OrthoDB" id="495728at2"/>
<dbReference type="EMBL" id="PPSW01000003">
    <property type="protein sequence ID" value="TLX48793.1"/>
    <property type="molecule type" value="Genomic_DNA"/>
</dbReference>
<dbReference type="GO" id="GO:0016881">
    <property type="term" value="F:acid-amino acid ligase activity"/>
    <property type="evidence" value="ECO:0007669"/>
    <property type="project" value="UniProtKB-ARBA"/>
</dbReference>
<protein>
    <recommendedName>
        <fullName evidence="6">Aerobactin synthase IucA</fullName>
    </recommendedName>
</protein>
<dbReference type="PANTHER" id="PTHR34384">
    <property type="entry name" value="L-2,3-DIAMINOPROPANOATE--CITRATE LIGASE"/>
    <property type="match status" value="1"/>
</dbReference>
<dbReference type="Gene3D" id="1.10.510.40">
    <property type="match status" value="1"/>
</dbReference>
<evidence type="ECO:0000259" key="3">
    <source>
        <dbReference type="Pfam" id="PF06276"/>
    </source>
</evidence>
<dbReference type="AlphaFoldDB" id="A0A5R9Q6L7"/>
<sequence>MQTVIIRNQFYNPRIETVLNKSFSWSSFANAYLRENTNWAHTQFQQHPAITISLDDHHDILLPIHYFSEVGIHHFTGEILLKDAQSASIETISFEKALHLLLPHADKIAAFSRPQIEQFSTQVLQSQKFIEASLQNHPNISHLTTGPLNFIEAEQGLLAGHNFHPAAKSRQQLAHDEWAKYSPEFGAKFQLVWLQVSRTVLVGDAEGLSLESYLDTLVTQSAPKLAENVNNDFAVIPMHPWQWQYLQGLSSIQTLLSDKLICELGEHGLAWSATSSVRAICQPEVDYQLKYSLNIKLTNSVRTLSVKECKRGLRVFDACQTDSFKDWQSHYPEFVVMQEPAWCALSFNDEVIEESIFLFRENQQLNQNSESLVLATLGQLPIDDENHLLLEQLKCVSKNYQVTLEEAAELWFKDFSQKVILPLCDLQANLGLVCLAHQQNIVIEFAQGLPNKTFIRDCQGFGFSELGIKQFSAQCKDIHSDIEHHWSQAQITRYFPYYVIINSGYAVIAALSQLGFKDEHTWCQQLHSTLSGILSTAKDKQCLQQILEQAAFQCKGNFYCYLTGDNENTIEDPAVIYFDMANLLAQTQQ</sequence>
<accession>A0A5R9Q6L7</accession>
<dbReference type="InterPro" id="IPR022770">
    <property type="entry name" value="IucA/IucC-like_C"/>
</dbReference>
<dbReference type="RefSeq" id="WP_138478057.1">
    <property type="nucleotide sequence ID" value="NZ_PPSW01000003.1"/>
</dbReference>
<comment type="caution">
    <text evidence="4">The sequence shown here is derived from an EMBL/GenBank/DDBJ whole genome shotgun (WGS) entry which is preliminary data.</text>
</comment>
<proteinExistence type="inferred from homology"/>
<dbReference type="Pfam" id="PF04183">
    <property type="entry name" value="IucA_IucC"/>
    <property type="match status" value="1"/>
</dbReference>
<evidence type="ECO:0000313" key="4">
    <source>
        <dbReference type="EMBL" id="TLX48793.1"/>
    </source>
</evidence>
<name>A0A5R9Q6L7_9GAMM</name>
<dbReference type="Pfam" id="PF06276">
    <property type="entry name" value="FhuF"/>
    <property type="match status" value="1"/>
</dbReference>